<reference evidence="2 3" key="1">
    <citation type="journal article" date="2012" name="J. Bacteriol.">
        <title>Genome sequence of a novel nicotine-degrading strain, Pseudomonas geniculata N1.</title>
        <authorList>
            <person name="Tang H."/>
            <person name="Yu H."/>
            <person name="Tai C."/>
            <person name="Huang K."/>
            <person name="Liu Y."/>
            <person name="Wang L."/>
            <person name="Yao Y."/>
            <person name="Wu G."/>
            <person name="Xu P."/>
        </authorList>
    </citation>
    <scope>NUCLEOTIDE SEQUENCE [LARGE SCALE GENOMIC DNA]</scope>
    <source>
        <strain evidence="2 3">N1</strain>
    </source>
</reference>
<gene>
    <name evidence="2" type="ORF">W7K_04000</name>
</gene>
<protein>
    <submittedName>
        <fullName evidence="2">Membrane protein</fullName>
    </submittedName>
</protein>
<dbReference type="GeneID" id="86936133"/>
<proteinExistence type="predicted"/>
<dbReference type="EMBL" id="AJLO02000009">
    <property type="protein sequence ID" value="KOF00535.1"/>
    <property type="molecule type" value="Genomic_DNA"/>
</dbReference>
<keyword evidence="1" id="KW-0812">Transmembrane</keyword>
<comment type="caution">
    <text evidence="2">The sequence shown here is derived from an EMBL/GenBank/DDBJ whole genome shotgun (WGS) entry which is preliminary data.</text>
</comment>
<dbReference type="Proteomes" id="UP000036890">
    <property type="component" value="Unassembled WGS sequence"/>
</dbReference>
<accession>A0A0L8AEF1</accession>
<evidence type="ECO:0000313" key="2">
    <source>
        <dbReference type="EMBL" id="KOF00535.1"/>
    </source>
</evidence>
<keyword evidence="1" id="KW-1133">Transmembrane helix</keyword>
<feature type="transmembrane region" description="Helical" evidence="1">
    <location>
        <begin position="36"/>
        <end position="53"/>
    </location>
</feature>
<dbReference type="OrthoDB" id="6044330at2"/>
<sequence>MQRSIICPHCHTGSNHGVRVCVGCQAEVHYGASKEAVMFVFVAAIICGALVGSRLQATAGWITCGAVLVAGMWAISRLFRDRVVFKRIYRTR</sequence>
<dbReference type="AlphaFoldDB" id="A0A0L8AEF1"/>
<evidence type="ECO:0000313" key="3">
    <source>
        <dbReference type="Proteomes" id="UP000036890"/>
    </source>
</evidence>
<feature type="transmembrane region" description="Helical" evidence="1">
    <location>
        <begin position="59"/>
        <end position="79"/>
    </location>
</feature>
<evidence type="ECO:0000256" key="1">
    <source>
        <dbReference type="SAM" id="Phobius"/>
    </source>
</evidence>
<organism evidence="2 3">
    <name type="scientific">Stenotrophomonas geniculata N1</name>
    <dbReference type="NCBI Taxonomy" id="1167641"/>
    <lineage>
        <taxon>Bacteria</taxon>
        <taxon>Pseudomonadati</taxon>
        <taxon>Pseudomonadota</taxon>
        <taxon>Gammaproteobacteria</taxon>
        <taxon>Lysobacterales</taxon>
        <taxon>Lysobacteraceae</taxon>
        <taxon>Stenotrophomonas</taxon>
    </lineage>
</organism>
<name>A0A0L8AEF1_9GAMM</name>
<keyword evidence="1" id="KW-0472">Membrane</keyword>
<dbReference type="RefSeq" id="WP_010486261.1">
    <property type="nucleotide sequence ID" value="NZ_AJLO02000009.1"/>
</dbReference>